<feature type="compositionally biased region" description="Basic and acidic residues" evidence="1">
    <location>
        <begin position="151"/>
        <end position="169"/>
    </location>
</feature>
<protein>
    <submittedName>
        <fullName evidence="2">Uncharacterized protein</fullName>
    </submittedName>
</protein>
<accession>A0A7J6N6C4</accession>
<proteinExistence type="predicted"/>
<evidence type="ECO:0000313" key="3">
    <source>
        <dbReference type="Proteomes" id="UP000541610"/>
    </source>
</evidence>
<comment type="caution">
    <text evidence="2">The sequence shown here is derived from an EMBL/GenBank/DDBJ whole genome shotgun (WGS) entry which is preliminary data.</text>
</comment>
<dbReference type="Proteomes" id="UP000541610">
    <property type="component" value="Unassembled WGS sequence"/>
</dbReference>
<evidence type="ECO:0000313" key="2">
    <source>
        <dbReference type="EMBL" id="KAF4679469.1"/>
    </source>
</evidence>
<reference evidence="2 3" key="1">
    <citation type="submission" date="2020-04" db="EMBL/GenBank/DDBJ databases">
        <title>Perkinsus olseni comparative genomics.</title>
        <authorList>
            <person name="Bogema D.R."/>
        </authorList>
    </citation>
    <scope>NUCLEOTIDE SEQUENCE [LARGE SCALE GENOMIC DNA]</scope>
    <source>
        <strain evidence="2">00978-12</strain>
    </source>
</reference>
<gene>
    <name evidence="2" type="ORF">FOZ60_015039</name>
</gene>
<sequence>MVPVTKGPLMSWFEGDAQDYSHEAVAELRCDNSGHIEGSLSHLRKIYNSLVSVFANDISQSKQLVRQAIGALPNLGKRDEVRSEQLGRVETTMRSRALADGVTYRARQGAAGILSLGSWPSNPGAELPKPITVCTEEYRRDEGEAQGPWLDEFRQAKSKEDRDKVSASA</sequence>
<organism evidence="2 3">
    <name type="scientific">Perkinsus olseni</name>
    <name type="common">Perkinsus atlanticus</name>
    <dbReference type="NCBI Taxonomy" id="32597"/>
    <lineage>
        <taxon>Eukaryota</taxon>
        <taxon>Sar</taxon>
        <taxon>Alveolata</taxon>
        <taxon>Perkinsozoa</taxon>
        <taxon>Perkinsea</taxon>
        <taxon>Perkinsida</taxon>
        <taxon>Perkinsidae</taxon>
        <taxon>Perkinsus</taxon>
    </lineage>
</organism>
<name>A0A7J6N6C4_PEROL</name>
<dbReference type="EMBL" id="JABANP010000731">
    <property type="protein sequence ID" value="KAF4679469.1"/>
    <property type="molecule type" value="Genomic_DNA"/>
</dbReference>
<evidence type="ECO:0000256" key="1">
    <source>
        <dbReference type="SAM" id="MobiDB-lite"/>
    </source>
</evidence>
<dbReference type="AlphaFoldDB" id="A0A7J6N6C4"/>
<feature type="region of interest" description="Disordered" evidence="1">
    <location>
        <begin position="138"/>
        <end position="169"/>
    </location>
</feature>